<keyword evidence="6" id="KW-1185">Reference proteome</keyword>
<dbReference type="AlphaFoldDB" id="A0A327KZQ5"/>
<reference evidence="5 6" key="1">
    <citation type="submission" date="2017-07" db="EMBL/GenBank/DDBJ databases">
        <title>Draft Genome Sequences of Select Purple Nonsulfur Bacteria.</title>
        <authorList>
            <person name="Lasarre B."/>
            <person name="Mckinlay J.B."/>
        </authorList>
    </citation>
    <scope>NUCLEOTIDE SEQUENCE [LARGE SCALE GENOMIC DNA]</scope>
    <source>
        <strain evidence="5 6">DSM 5909</strain>
    </source>
</reference>
<dbReference type="OrthoDB" id="9813967at2"/>
<dbReference type="SUPFAM" id="SSF111369">
    <property type="entry name" value="HlyD-like secretion proteins"/>
    <property type="match status" value="2"/>
</dbReference>
<evidence type="ECO:0000256" key="1">
    <source>
        <dbReference type="ARBA" id="ARBA00004196"/>
    </source>
</evidence>
<feature type="domain" description="YbhG-like alpha-helical hairpin" evidence="4">
    <location>
        <begin position="74"/>
        <end position="204"/>
    </location>
</feature>
<protein>
    <recommendedName>
        <fullName evidence="4">YbhG-like alpha-helical hairpin domain-containing protein</fullName>
    </recommendedName>
</protein>
<dbReference type="Pfam" id="PF25881">
    <property type="entry name" value="HH_YBHG"/>
    <property type="match status" value="1"/>
</dbReference>
<feature type="coiled-coil region" evidence="3">
    <location>
        <begin position="76"/>
        <end position="129"/>
    </location>
</feature>
<dbReference type="Proteomes" id="UP000249130">
    <property type="component" value="Unassembled WGS sequence"/>
</dbReference>
<keyword evidence="2 3" id="KW-0175">Coiled coil</keyword>
<evidence type="ECO:0000313" key="6">
    <source>
        <dbReference type="Proteomes" id="UP000249130"/>
    </source>
</evidence>
<accession>A0A327KZQ5</accession>
<evidence type="ECO:0000256" key="3">
    <source>
        <dbReference type="SAM" id="Coils"/>
    </source>
</evidence>
<dbReference type="InterPro" id="IPR059052">
    <property type="entry name" value="HH_YbhG-like"/>
</dbReference>
<dbReference type="PANTHER" id="PTHR32347:SF23">
    <property type="entry name" value="BLL5650 PROTEIN"/>
    <property type="match status" value="1"/>
</dbReference>
<gene>
    <name evidence="5" type="ORF">CH341_09455</name>
</gene>
<dbReference type="Gene3D" id="2.40.50.100">
    <property type="match status" value="2"/>
</dbReference>
<dbReference type="RefSeq" id="WP_111418799.1">
    <property type="nucleotide sequence ID" value="NZ_NPEX01000047.1"/>
</dbReference>
<comment type="caution">
    <text evidence="5">The sequence shown here is derived from an EMBL/GenBank/DDBJ whole genome shotgun (WGS) entry which is preliminary data.</text>
</comment>
<dbReference type="Gene3D" id="2.40.30.170">
    <property type="match status" value="1"/>
</dbReference>
<dbReference type="EMBL" id="NPEX01000047">
    <property type="protein sequence ID" value="RAI44370.1"/>
    <property type="molecule type" value="Genomic_DNA"/>
</dbReference>
<dbReference type="GO" id="GO:0030313">
    <property type="term" value="C:cell envelope"/>
    <property type="evidence" value="ECO:0007669"/>
    <property type="project" value="UniProtKB-SubCell"/>
</dbReference>
<evidence type="ECO:0000259" key="4">
    <source>
        <dbReference type="Pfam" id="PF25881"/>
    </source>
</evidence>
<comment type="subcellular location">
    <subcellularLocation>
        <location evidence="1">Cell envelope</location>
    </subcellularLocation>
</comment>
<dbReference type="InterPro" id="IPR050465">
    <property type="entry name" value="UPF0194_transport"/>
</dbReference>
<dbReference type="PANTHER" id="PTHR32347">
    <property type="entry name" value="EFFLUX SYSTEM COMPONENT YKNX-RELATED"/>
    <property type="match status" value="1"/>
</dbReference>
<evidence type="ECO:0000313" key="5">
    <source>
        <dbReference type="EMBL" id="RAI44370.1"/>
    </source>
</evidence>
<dbReference type="Gene3D" id="1.10.287.470">
    <property type="entry name" value="Helix hairpin bin"/>
    <property type="match status" value="2"/>
</dbReference>
<proteinExistence type="predicted"/>
<organism evidence="5 6">
    <name type="scientific">Rhodoplanes roseus</name>
    <dbReference type="NCBI Taxonomy" id="29409"/>
    <lineage>
        <taxon>Bacteria</taxon>
        <taxon>Pseudomonadati</taxon>
        <taxon>Pseudomonadota</taxon>
        <taxon>Alphaproteobacteria</taxon>
        <taxon>Hyphomicrobiales</taxon>
        <taxon>Nitrobacteraceae</taxon>
        <taxon>Rhodoplanes</taxon>
    </lineage>
</organism>
<name>A0A327KZQ5_9BRAD</name>
<evidence type="ECO:0000256" key="2">
    <source>
        <dbReference type="ARBA" id="ARBA00023054"/>
    </source>
</evidence>
<feature type="coiled-coil region" evidence="3">
    <location>
        <begin position="182"/>
        <end position="209"/>
    </location>
</feature>
<sequence length="332" mass="36339">MKKVLISVLLMAVVVAAGWCWWTRRHAGDAGELVLHGNVDIRQVSLAFDGSGRITEMRVEEGDQVTFGQVIALLDTRILEIQADQAEAQLDAQREALRKLRNGSRPEEIEQARAQLASSEASAARADQDYSRATNLLATNSGAITAQTVDQRRADAHAARAKVDELRATLQLAVKGPRAEDIASAEAQLKAFEAQLAQLRHQIELGRLQAPADSVVRSRLHEPGDMVTAQSPVYALALTKPKWARVYVSEPDLGKIKPRMEARVFTDSHPARPVSGTVGYISSVAEFTPKSVETEELRTSLVYEVRVVVEDDADTLRLGQPVTVRLLVGRSP</sequence>